<dbReference type="Gene3D" id="3.40.50.300">
    <property type="entry name" value="P-loop containing nucleotide triphosphate hydrolases"/>
    <property type="match status" value="1"/>
</dbReference>
<gene>
    <name evidence="3" type="ORF">H9X54_004835</name>
</gene>
<evidence type="ECO:0000313" key="4">
    <source>
        <dbReference type="Proteomes" id="UP000759529"/>
    </source>
</evidence>
<dbReference type="Pfam" id="PF13304">
    <property type="entry name" value="AAA_21"/>
    <property type="match status" value="1"/>
</dbReference>
<reference evidence="3 4" key="1">
    <citation type="submission" date="2021-02" db="EMBL/GenBank/DDBJ databases">
        <authorList>
            <person name="Jung H.S."/>
            <person name="Chun B.H."/>
            <person name="Jeon C.O."/>
        </authorList>
    </citation>
    <scope>NUCLEOTIDE SEQUENCE [LARGE SCALE GENOMIC DNA]</scope>
    <source>
        <strain evidence="3 4">LMG 25203</strain>
    </source>
</reference>
<proteinExistence type="predicted"/>
<dbReference type="InterPro" id="IPR003959">
    <property type="entry name" value="ATPase_AAA_core"/>
</dbReference>
<feature type="domain" description="ATPase AAA-type core" evidence="2">
    <location>
        <begin position="305"/>
        <end position="382"/>
    </location>
</feature>
<protein>
    <submittedName>
        <fullName evidence="3">AAA family ATPase</fullName>
    </submittedName>
</protein>
<dbReference type="InterPro" id="IPR051396">
    <property type="entry name" value="Bact_Antivir_Def_Nuclease"/>
</dbReference>
<name>A0ABS2CWL1_9FLAO</name>
<dbReference type="Proteomes" id="UP000759529">
    <property type="component" value="Unassembled WGS sequence"/>
</dbReference>
<evidence type="ECO:0000313" key="3">
    <source>
        <dbReference type="EMBL" id="MBM6498627.1"/>
    </source>
</evidence>
<dbReference type="SUPFAM" id="SSF52540">
    <property type="entry name" value="P-loop containing nucleoside triphosphate hydrolases"/>
    <property type="match status" value="1"/>
</dbReference>
<sequence length="533" mass="61785">MRIDKIYIEEFKNLREFAVDLNGKQMSTVLLGQNAAGKSNLLEAIVIIFRDLDLEEHTTFNYSIEYECKGNLLKVDGGPDVKGKFVFYKGEIKDNIVSYSTLVSKTVVKRDKSQYLPKYVFSYYSGISNRLLEHFDKHQTRFYKALLDGVDAPPRPLFYARQIHSYFVLMAFYAFSDKKINNFLEEFLGIIGLESVLFVLKEPIWAKNKKEAEPANFWTAKGVVRNFLDELWNASMAPIVQEDNVREDFRRSHVQEQLYLFISNQEKLIEIAKKYGTNTEFFKSLESTYISDLIQEVRVKVKKVNVNGKITFKELSEGEQQLLTVLGLLRFTKEDESLILLDEPDTHLNPLWKWKYMNLLEEYSGKDDTSQILMTTHDPLVIGGLTKEEIRIFYSKKAIDKNGNEFQKIETFEPDFDPKGLGVAGILTSEFFNLPSTLDEDTLKELEERNDLIVKQENDTLSVDEQLRLTELFYKLSNLGINTTDRDPLYQKFIVALANHEKSNINQNVIANKTEKSRIAFDILEKIIKESEK</sequence>
<dbReference type="EMBL" id="JACSOD020000444">
    <property type="protein sequence ID" value="MBM6498627.1"/>
    <property type="molecule type" value="Genomic_DNA"/>
</dbReference>
<dbReference type="PANTHER" id="PTHR43581:SF4">
    <property type="entry name" value="ATP_GTP PHOSPHATASE"/>
    <property type="match status" value="1"/>
</dbReference>
<organism evidence="3 4">
    <name type="scientific">Flavobacterium macrobrachii</name>
    <dbReference type="NCBI Taxonomy" id="591204"/>
    <lineage>
        <taxon>Bacteria</taxon>
        <taxon>Pseudomonadati</taxon>
        <taxon>Bacteroidota</taxon>
        <taxon>Flavobacteriia</taxon>
        <taxon>Flavobacteriales</taxon>
        <taxon>Flavobacteriaceae</taxon>
        <taxon>Flavobacterium</taxon>
    </lineage>
</organism>
<dbReference type="CDD" id="cd00267">
    <property type="entry name" value="ABC_ATPase"/>
    <property type="match status" value="1"/>
</dbReference>
<dbReference type="InterPro" id="IPR041685">
    <property type="entry name" value="AAA_GajA/Old/RecF-like"/>
</dbReference>
<dbReference type="PANTHER" id="PTHR43581">
    <property type="entry name" value="ATP/GTP PHOSPHATASE"/>
    <property type="match status" value="1"/>
</dbReference>
<dbReference type="RefSeq" id="WP_187657878.1">
    <property type="nucleotide sequence ID" value="NZ_JACSOD020000444.1"/>
</dbReference>
<accession>A0ABS2CWL1</accession>
<keyword evidence="4" id="KW-1185">Reference proteome</keyword>
<evidence type="ECO:0000259" key="2">
    <source>
        <dbReference type="Pfam" id="PF13304"/>
    </source>
</evidence>
<comment type="caution">
    <text evidence="3">The sequence shown here is derived from an EMBL/GenBank/DDBJ whole genome shotgun (WGS) entry which is preliminary data.</text>
</comment>
<feature type="domain" description="Endonuclease GajA/Old nuclease/RecF-like AAA" evidence="1">
    <location>
        <begin position="1"/>
        <end position="68"/>
    </location>
</feature>
<dbReference type="Pfam" id="PF13175">
    <property type="entry name" value="AAA_15"/>
    <property type="match status" value="1"/>
</dbReference>
<evidence type="ECO:0000259" key="1">
    <source>
        <dbReference type="Pfam" id="PF13175"/>
    </source>
</evidence>
<dbReference type="InterPro" id="IPR027417">
    <property type="entry name" value="P-loop_NTPase"/>
</dbReference>